<dbReference type="EMBL" id="AJWY01007517">
    <property type="protein sequence ID" value="EKC63770.1"/>
    <property type="molecule type" value="Genomic_DNA"/>
</dbReference>
<dbReference type="AlphaFoldDB" id="K1TBC7"/>
<sequence>KNAIRQAKLCVANDLCGTMQSALAEVAAKAAAEKTDAE</sequence>
<protein>
    <submittedName>
        <fullName evidence="1">Uncharacterized protein</fullName>
    </submittedName>
</protein>
<feature type="non-terminal residue" evidence="1">
    <location>
        <position position="1"/>
    </location>
</feature>
<comment type="caution">
    <text evidence="1">The sequence shown here is derived from an EMBL/GenBank/DDBJ whole genome shotgun (WGS) entry which is preliminary data.</text>
</comment>
<accession>K1TBC7</accession>
<organism evidence="1">
    <name type="scientific">human gut metagenome</name>
    <dbReference type="NCBI Taxonomy" id="408170"/>
    <lineage>
        <taxon>unclassified sequences</taxon>
        <taxon>metagenomes</taxon>
        <taxon>organismal metagenomes</taxon>
    </lineage>
</organism>
<proteinExistence type="predicted"/>
<reference evidence="1" key="1">
    <citation type="journal article" date="2013" name="Environ. Microbiol.">
        <title>Microbiota from the distal guts of lean and obese adolescents exhibit partial functional redundancy besides clear differences in community structure.</title>
        <authorList>
            <person name="Ferrer M."/>
            <person name="Ruiz A."/>
            <person name="Lanza F."/>
            <person name="Haange S.B."/>
            <person name="Oberbach A."/>
            <person name="Till H."/>
            <person name="Bargiela R."/>
            <person name="Campoy C."/>
            <person name="Segura M.T."/>
            <person name="Richter M."/>
            <person name="von Bergen M."/>
            <person name="Seifert J."/>
            <person name="Suarez A."/>
        </authorList>
    </citation>
    <scope>NUCLEOTIDE SEQUENCE</scope>
</reference>
<evidence type="ECO:0000313" key="1">
    <source>
        <dbReference type="EMBL" id="EKC63770.1"/>
    </source>
</evidence>
<gene>
    <name evidence="1" type="ORF">LEA_11174</name>
</gene>
<name>K1TBC7_9ZZZZ</name>